<evidence type="ECO:0000256" key="1">
    <source>
        <dbReference type="SAM" id="Phobius"/>
    </source>
</evidence>
<proteinExistence type="predicted"/>
<dbReference type="STRING" id="1618443.UV73_C0005G0096"/>
<keyword evidence="1" id="KW-1133">Transmembrane helix</keyword>
<dbReference type="AlphaFoldDB" id="A0A0G1DJH0"/>
<sequence>MNSTENLHSSRFEILLVVVVILAITAAVIFSQIGQKSRWQRQSQTDYSVNILGASYETLNRNPVCRKNQCGFCRLCGSGSLGMSCGYLSRCVEVSQSLECRFDMSCL</sequence>
<reference evidence="2 3" key="1">
    <citation type="journal article" date="2015" name="Nature">
        <title>rRNA introns, odd ribosomes, and small enigmatic genomes across a large radiation of phyla.</title>
        <authorList>
            <person name="Brown C.T."/>
            <person name="Hug L.A."/>
            <person name="Thomas B.C."/>
            <person name="Sharon I."/>
            <person name="Castelle C.J."/>
            <person name="Singh A."/>
            <person name="Wilkins M.J."/>
            <person name="Williams K.H."/>
            <person name="Banfield J.F."/>
        </authorList>
    </citation>
    <scope>NUCLEOTIDE SEQUENCE [LARGE SCALE GENOMIC DNA]</scope>
</reference>
<feature type="transmembrane region" description="Helical" evidence="1">
    <location>
        <begin position="12"/>
        <end position="33"/>
    </location>
</feature>
<gene>
    <name evidence="2" type="ORF">UV73_C0005G0096</name>
</gene>
<accession>A0A0G1DJH0</accession>
<dbReference type="Proteomes" id="UP000034894">
    <property type="component" value="Unassembled WGS sequence"/>
</dbReference>
<keyword evidence="1" id="KW-0472">Membrane</keyword>
<name>A0A0G1DJH0_9BACT</name>
<dbReference type="EMBL" id="LCFP01000005">
    <property type="protein sequence ID" value="KKS97819.1"/>
    <property type="molecule type" value="Genomic_DNA"/>
</dbReference>
<protein>
    <submittedName>
        <fullName evidence="2">Uncharacterized protein</fullName>
    </submittedName>
</protein>
<organism evidence="2 3">
    <name type="scientific">Candidatus Gottesmanbacteria bacterium GW2011_GWA2_43_14</name>
    <dbReference type="NCBI Taxonomy" id="1618443"/>
    <lineage>
        <taxon>Bacteria</taxon>
        <taxon>Candidatus Gottesmaniibacteriota</taxon>
    </lineage>
</organism>
<comment type="caution">
    <text evidence="2">The sequence shown here is derived from an EMBL/GenBank/DDBJ whole genome shotgun (WGS) entry which is preliminary data.</text>
</comment>
<keyword evidence="1" id="KW-0812">Transmembrane</keyword>
<evidence type="ECO:0000313" key="3">
    <source>
        <dbReference type="Proteomes" id="UP000034894"/>
    </source>
</evidence>
<evidence type="ECO:0000313" key="2">
    <source>
        <dbReference type="EMBL" id="KKS97819.1"/>
    </source>
</evidence>